<dbReference type="PANTHER" id="PTHR48106">
    <property type="entry name" value="QUINONE OXIDOREDUCTASE PIG3-RELATED"/>
    <property type="match status" value="1"/>
</dbReference>
<dbReference type="InterPro" id="IPR013154">
    <property type="entry name" value="ADH-like_N"/>
</dbReference>
<evidence type="ECO:0000259" key="3">
    <source>
        <dbReference type="SMART" id="SM00829"/>
    </source>
</evidence>
<dbReference type="Gene3D" id="3.40.50.720">
    <property type="entry name" value="NAD(P)-binding Rossmann-like Domain"/>
    <property type="match status" value="1"/>
</dbReference>
<dbReference type="Gene3D" id="3.90.180.10">
    <property type="entry name" value="Medium-chain alcohol dehydrogenases, catalytic domain"/>
    <property type="match status" value="1"/>
</dbReference>
<reference evidence="4 5" key="1">
    <citation type="submission" date="2019-10" db="EMBL/GenBank/DDBJ databases">
        <title>Genome sequence of Luteimicrobium xylanilyticum HY-24.</title>
        <authorList>
            <person name="Kim D.Y."/>
            <person name="Park H.-Y."/>
        </authorList>
    </citation>
    <scope>NUCLEOTIDE SEQUENCE [LARGE SCALE GENOMIC DNA]</scope>
    <source>
        <strain evidence="4 5">HY-24</strain>
    </source>
</reference>
<accession>A0A5P9QEK7</accession>
<dbReference type="Pfam" id="PF08240">
    <property type="entry name" value="ADH_N"/>
    <property type="match status" value="1"/>
</dbReference>
<dbReference type="Proteomes" id="UP000326702">
    <property type="component" value="Chromosome"/>
</dbReference>
<dbReference type="CDD" id="cd05289">
    <property type="entry name" value="MDR_like_2"/>
    <property type="match status" value="1"/>
</dbReference>
<dbReference type="RefSeq" id="WP_153022581.1">
    <property type="nucleotide sequence ID" value="NZ_BAABIH010000010.1"/>
</dbReference>
<dbReference type="PANTHER" id="PTHR48106:SF18">
    <property type="entry name" value="QUINONE OXIDOREDUCTASE PIG3"/>
    <property type="match status" value="1"/>
</dbReference>
<feature type="domain" description="Enoyl reductase (ER)" evidence="3">
    <location>
        <begin position="3"/>
        <end position="296"/>
    </location>
</feature>
<dbReference type="AlphaFoldDB" id="A0A5P9QEK7"/>
<dbReference type="OrthoDB" id="9787435at2"/>
<evidence type="ECO:0000313" key="5">
    <source>
        <dbReference type="Proteomes" id="UP000326702"/>
    </source>
</evidence>
<evidence type="ECO:0000256" key="2">
    <source>
        <dbReference type="ARBA" id="ARBA00023002"/>
    </source>
</evidence>
<dbReference type="KEGG" id="lxl:KDY119_03454"/>
<proteinExistence type="predicted"/>
<dbReference type="GO" id="GO:0070402">
    <property type="term" value="F:NADPH binding"/>
    <property type="evidence" value="ECO:0007669"/>
    <property type="project" value="TreeGrafter"/>
</dbReference>
<dbReference type="InterPro" id="IPR011032">
    <property type="entry name" value="GroES-like_sf"/>
</dbReference>
<evidence type="ECO:0000256" key="1">
    <source>
        <dbReference type="ARBA" id="ARBA00022857"/>
    </source>
</evidence>
<dbReference type="InterPro" id="IPR036291">
    <property type="entry name" value="NAD(P)-bd_dom_sf"/>
</dbReference>
<evidence type="ECO:0000313" key="4">
    <source>
        <dbReference type="EMBL" id="QFU99918.1"/>
    </source>
</evidence>
<dbReference type="InterPro" id="IPR020843">
    <property type="entry name" value="ER"/>
</dbReference>
<dbReference type="GO" id="GO:0016651">
    <property type="term" value="F:oxidoreductase activity, acting on NAD(P)H"/>
    <property type="evidence" value="ECO:0007669"/>
    <property type="project" value="TreeGrafter"/>
</dbReference>
<dbReference type="SUPFAM" id="SSF50129">
    <property type="entry name" value="GroES-like"/>
    <property type="match status" value="1"/>
</dbReference>
<sequence>MPGRVRVHVAARAVNPADLGTRAGDFAAMTPDLTFPAVLGWDFAGTLLDDAAASADVAPDGVLAAGTRVAGFVPWFGEAAGAGSYAEVIVVDPAWVTPVPDGVSDAEASVLAMNALTGAHAIDLLASLAGDLDGSTVLVTGASGPVGAAAVRDAVGRGARVLAVGSADDDAFVAGLGAEVLPRTDAAGIAAAARAVVPDGVDGVFNAGLASHELLDAVRDGGTFVSATRGFMPEPARGITVDGVHVEPDAPRLARLLRDAADGTLPARVAEELPLADAADAHRRLAKGGLRGKLVLVS</sequence>
<keyword evidence="5" id="KW-1185">Reference proteome</keyword>
<protein>
    <recommendedName>
        <fullName evidence="3">Enoyl reductase (ER) domain-containing protein</fullName>
    </recommendedName>
</protein>
<dbReference type="Pfam" id="PF13602">
    <property type="entry name" value="ADH_zinc_N_2"/>
    <property type="match status" value="1"/>
</dbReference>
<organism evidence="4 5">
    <name type="scientific">Luteimicrobium xylanilyticum</name>
    <dbReference type="NCBI Taxonomy" id="1133546"/>
    <lineage>
        <taxon>Bacteria</taxon>
        <taxon>Bacillati</taxon>
        <taxon>Actinomycetota</taxon>
        <taxon>Actinomycetes</taxon>
        <taxon>Micrococcales</taxon>
        <taxon>Luteimicrobium</taxon>
    </lineage>
</organism>
<dbReference type="SUPFAM" id="SSF51735">
    <property type="entry name" value="NAD(P)-binding Rossmann-fold domains"/>
    <property type="match status" value="1"/>
</dbReference>
<dbReference type="EMBL" id="CP045529">
    <property type="protein sequence ID" value="QFU99918.1"/>
    <property type="molecule type" value="Genomic_DNA"/>
</dbReference>
<dbReference type="SMART" id="SM00829">
    <property type="entry name" value="PKS_ER"/>
    <property type="match status" value="1"/>
</dbReference>
<keyword evidence="2" id="KW-0560">Oxidoreductase</keyword>
<name>A0A5P9QEK7_9MICO</name>
<keyword evidence="1" id="KW-0521">NADP</keyword>
<gene>
    <name evidence="4" type="ORF">KDY119_03454</name>
</gene>